<evidence type="ECO:0000259" key="6">
    <source>
        <dbReference type="Pfam" id="PF15511"/>
    </source>
</evidence>
<keyword evidence="3" id="KW-0158">Chromosome</keyword>
<evidence type="ECO:0000256" key="4">
    <source>
        <dbReference type="ARBA" id="ARBA00023242"/>
    </source>
</evidence>
<feature type="compositionally biased region" description="Acidic residues" evidence="5">
    <location>
        <begin position="107"/>
        <end position="118"/>
    </location>
</feature>
<proteinExistence type="predicted"/>
<reference evidence="7" key="1">
    <citation type="journal article" date="2020" name="Cell">
        <title>Large-Scale Comparative Analyses of Tick Genomes Elucidate Their Genetic Diversity and Vector Capacities.</title>
        <authorList>
            <consortium name="Tick Genome and Microbiome Consortium (TIGMIC)"/>
            <person name="Jia N."/>
            <person name="Wang J."/>
            <person name="Shi W."/>
            <person name="Du L."/>
            <person name="Sun Y."/>
            <person name="Zhan W."/>
            <person name="Jiang J.F."/>
            <person name="Wang Q."/>
            <person name="Zhang B."/>
            <person name="Ji P."/>
            <person name="Bell-Sakyi L."/>
            <person name="Cui X.M."/>
            <person name="Yuan T.T."/>
            <person name="Jiang B.G."/>
            <person name="Yang W.F."/>
            <person name="Lam T.T."/>
            <person name="Chang Q.C."/>
            <person name="Ding S.J."/>
            <person name="Wang X.J."/>
            <person name="Zhu J.G."/>
            <person name="Ruan X.D."/>
            <person name="Zhao L."/>
            <person name="Wei J.T."/>
            <person name="Ye R.Z."/>
            <person name="Que T.C."/>
            <person name="Du C.H."/>
            <person name="Zhou Y.H."/>
            <person name="Cheng J.X."/>
            <person name="Dai P.F."/>
            <person name="Guo W.B."/>
            <person name="Han X.H."/>
            <person name="Huang E.J."/>
            <person name="Li L.F."/>
            <person name="Wei W."/>
            <person name="Gao Y.C."/>
            <person name="Liu J.Z."/>
            <person name="Shao H.Z."/>
            <person name="Wang X."/>
            <person name="Wang C.C."/>
            <person name="Yang T.C."/>
            <person name="Huo Q.B."/>
            <person name="Li W."/>
            <person name="Chen H.Y."/>
            <person name="Chen S.E."/>
            <person name="Zhou L.G."/>
            <person name="Ni X.B."/>
            <person name="Tian J.H."/>
            <person name="Sheng Y."/>
            <person name="Liu T."/>
            <person name="Pan Y.S."/>
            <person name="Xia L.Y."/>
            <person name="Li J."/>
            <person name="Zhao F."/>
            <person name="Cao W.C."/>
        </authorList>
    </citation>
    <scope>NUCLEOTIDE SEQUENCE</scope>
    <source>
        <strain evidence="7">Rsan-2018</strain>
    </source>
</reference>
<dbReference type="InterPro" id="IPR009072">
    <property type="entry name" value="Histone-fold"/>
</dbReference>
<comment type="subcellular location">
    <subcellularLocation>
        <location evidence="2">Chromosome</location>
    </subcellularLocation>
    <subcellularLocation>
        <location evidence="1">Nucleus</location>
    </subcellularLocation>
</comment>
<accession>A0A9D4PLR9</accession>
<dbReference type="Gene3D" id="1.10.20.10">
    <property type="entry name" value="Histone, subunit A"/>
    <property type="match status" value="1"/>
</dbReference>
<evidence type="ECO:0000313" key="7">
    <source>
        <dbReference type="EMBL" id="KAH7944076.1"/>
    </source>
</evidence>
<organism evidence="7 8">
    <name type="scientific">Rhipicephalus sanguineus</name>
    <name type="common">Brown dog tick</name>
    <name type="synonym">Ixodes sanguineus</name>
    <dbReference type="NCBI Taxonomy" id="34632"/>
    <lineage>
        <taxon>Eukaryota</taxon>
        <taxon>Metazoa</taxon>
        <taxon>Ecdysozoa</taxon>
        <taxon>Arthropoda</taxon>
        <taxon>Chelicerata</taxon>
        <taxon>Arachnida</taxon>
        <taxon>Acari</taxon>
        <taxon>Parasitiformes</taxon>
        <taxon>Ixodida</taxon>
        <taxon>Ixodoidea</taxon>
        <taxon>Ixodidae</taxon>
        <taxon>Rhipicephalinae</taxon>
        <taxon>Rhipicephalus</taxon>
        <taxon>Rhipicephalus</taxon>
    </lineage>
</organism>
<feature type="region of interest" description="Disordered" evidence="5">
    <location>
        <begin position="78"/>
        <end position="138"/>
    </location>
</feature>
<dbReference type="GO" id="GO:0046982">
    <property type="term" value="F:protein heterodimerization activity"/>
    <property type="evidence" value="ECO:0007669"/>
    <property type="project" value="InterPro"/>
</dbReference>
<feature type="domain" description="CENP-T/Histone H4 histone fold" evidence="6">
    <location>
        <begin position="142"/>
        <end position="206"/>
    </location>
</feature>
<reference evidence="7" key="2">
    <citation type="submission" date="2021-09" db="EMBL/GenBank/DDBJ databases">
        <authorList>
            <person name="Jia N."/>
            <person name="Wang J."/>
            <person name="Shi W."/>
            <person name="Du L."/>
            <person name="Sun Y."/>
            <person name="Zhan W."/>
            <person name="Jiang J."/>
            <person name="Wang Q."/>
            <person name="Zhang B."/>
            <person name="Ji P."/>
            <person name="Sakyi L.B."/>
            <person name="Cui X."/>
            <person name="Yuan T."/>
            <person name="Jiang B."/>
            <person name="Yang W."/>
            <person name="Lam T.T.-Y."/>
            <person name="Chang Q."/>
            <person name="Ding S."/>
            <person name="Wang X."/>
            <person name="Zhu J."/>
            <person name="Ruan X."/>
            <person name="Zhao L."/>
            <person name="Wei J."/>
            <person name="Que T."/>
            <person name="Du C."/>
            <person name="Cheng J."/>
            <person name="Dai P."/>
            <person name="Han X."/>
            <person name="Huang E."/>
            <person name="Gao Y."/>
            <person name="Liu J."/>
            <person name="Shao H."/>
            <person name="Ye R."/>
            <person name="Li L."/>
            <person name="Wei W."/>
            <person name="Wang X."/>
            <person name="Wang C."/>
            <person name="Huo Q."/>
            <person name="Li W."/>
            <person name="Guo W."/>
            <person name="Chen H."/>
            <person name="Chen S."/>
            <person name="Zhou L."/>
            <person name="Zhou L."/>
            <person name="Ni X."/>
            <person name="Tian J."/>
            <person name="Zhou Y."/>
            <person name="Sheng Y."/>
            <person name="Liu T."/>
            <person name="Pan Y."/>
            <person name="Xia L."/>
            <person name="Li J."/>
            <person name="Zhao F."/>
            <person name="Cao W."/>
        </authorList>
    </citation>
    <scope>NUCLEOTIDE SEQUENCE</scope>
    <source>
        <strain evidence="7">Rsan-2018</strain>
        <tissue evidence="7">Larvae</tissue>
    </source>
</reference>
<dbReference type="GO" id="GO:0005694">
    <property type="term" value="C:chromosome"/>
    <property type="evidence" value="ECO:0007669"/>
    <property type="project" value="UniProtKB-SubCell"/>
</dbReference>
<protein>
    <recommendedName>
        <fullName evidence="6">CENP-T/Histone H4 histone fold domain-containing protein</fullName>
    </recommendedName>
</protein>
<keyword evidence="4" id="KW-0539">Nucleus</keyword>
<evidence type="ECO:0000256" key="1">
    <source>
        <dbReference type="ARBA" id="ARBA00004123"/>
    </source>
</evidence>
<evidence type="ECO:0000256" key="2">
    <source>
        <dbReference type="ARBA" id="ARBA00004286"/>
    </source>
</evidence>
<gene>
    <name evidence="7" type="ORF">HPB52_015267</name>
</gene>
<evidence type="ECO:0000313" key="8">
    <source>
        <dbReference type="Proteomes" id="UP000821837"/>
    </source>
</evidence>
<name>A0A9D4PLR9_RHISA</name>
<sequence length="217" mass="23924">MFQKAEPKPQTELFSGAQRGRSCAPDLATCGNAGPLKSQSSSLKTGNLPVAPHDGYAGKLGFHWYEATFGVLQRGHADAAEREESDDDDIESLHWNSDTEERLSENDSSEVDSGDDLLDLPWDGDSRSVQSSEGLEPGAKVQRHNHFLENMGQSVQAMAERAGHDRIEDEDVVWFIHRYLGTADPFKLWALADELLPAELRNQIYPATPFALASKDA</sequence>
<dbReference type="VEuPathDB" id="VectorBase:RSAN_036822"/>
<dbReference type="InterPro" id="IPR035425">
    <property type="entry name" value="CENP-T/H4_C"/>
</dbReference>
<dbReference type="EMBL" id="JABSTV010001253">
    <property type="protein sequence ID" value="KAH7944076.1"/>
    <property type="molecule type" value="Genomic_DNA"/>
</dbReference>
<dbReference type="Pfam" id="PF15511">
    <property type="entry name" value="CENP-T_C"/>
    <property type="match status" value="1"/>
</dbReference>
<evidence type="ECO:0000256" key="5">
    <source>
        <dbReference type="SAM" id="MobiDB-lite"/>
    </source>
</evidence>
<dbReference type="GO" id="GO:0005634">
    <property type="term" value="C:nucleus"/>
    <property type="evidence" value="ECO:0007669"/>
    <property type="project" value="UniProtKB-SubCell"/>
</dbReference>
<evidence type="ECO:0000256" key="3">
    <source>
        <dbReference type="ARBA" id="ARBA00022454"/>
    </source>
</evidence>
<comment type="caution">
    <text evidence="7">The sequence shown here is derived from an EMBL/GenBank/DDBJ whole genome shotgun (WGS) entry which is preliminary data.</text>
</comment>
<feature type="region of interest" description="Disordered" evidence="5">
    <location>
        <begin position="32"/>
        <end position="51"/>
    </location>
</feature>
<feature type="region of interest" description="Disordered" evidence="5">
    <location>
        <begin position="1"/>
        <end position="21"/>
    </location>
</feature>
<dbReference type="Proteomes" id="UP000821837">
    <property type="component" value="Unassembled WGS sequence"/>
</dbReference>
<dbReference type="AlphaFoldDB" id="A0A9D4PLR9"/>
<keyword evidence="8" id="KW-1185">Reference proteome</keyword>